<organism evidence="2 3">
    <name type="scientific">Pleurodeles waltl</name>
    <name type="common">Iberian ribbed newt</name>
    <dbReference type="NCBI Taxonomy" id="8319"/>
    <lineage>
        <taxon>Eukaryota</taxon>
        <taxon>Metazoa</taxon>
        <taxon>Chordata</taxon>
        <taxon>Craniata</taxon>
        <taxon>Vertebrata</taxon>
        <taxon>Euteleostomi</taxon>
        <taxon>Amphibia</taxon>
        <taxon>Batrachia</taxon>
        <taxon>Caudata</taxon>
        <taxon>Salamandroidea</taxon>
        <taxon>Salamandridae</taxon>
        <taxon>Pleurodelinae</taxon>
        <taxon>Pleurodeles</taxon>
    </lineage>
</organism>
<dbReference type="InterPro" id="IPR031638">
    <property type="entry name" value="Melanoregulin"/>
</dbReference>
<comment type="caution">
    <text evidence="2">The sequence shown here is derived from an EMBL/GenBank/DDBJ whole genome shotgun (WGS) entry which is preliminary data.</text>
</comment>
<evidence type="ECO:0008006" key="4">
    <source>
        <dbReference type="Google" id="ProtNLM"/>
    </source>
</evidence>
<keyword evidence="3" id="KW-1185">Reference proteome</keyword>
<dbReference type="Pfam" id="PF15812">
    <property type="entry name" value="MREG"/>
    <property type="match status" value="1"/>
</dbReference>
<evidence type="ECO:0000256" key="1">
    <source>
        <dbReference type="SAM" id="MobiDB-lite"/>
    </source>
</evidence>
<evidence type="ECO:0000313" key="2">
    <source>
        <dbReference type="EMBL" id="KAJ1187692.1"/>
    </source>
</evidence>
<dbReference type="PANTHER" id="PTHR34340">
    <property type="entry name" value="MELANOREGULIN"/>
    <property type="match status" value="1"/>
</dbReference>
<dbReference type="GO" id="GO:0042470">
    <property type="term" value="C:melanosome"/>
    <property type="evidence" value="ECO:0007669"/>
    <property type="project" value="InterPro"/>
</dbReference>
<dbReference type="EMBL" id="JANPWB010000005">
    <property type="protein sequence ID" value="KAJ1187692.1"/>
    <property type="molecule type" value="Genomic_DNA"/>
</dbReference>
<gene>
    <name evidence="2" type="ORF">NDU88_004466</name>
</gene>
<evidence type="ECO:0000313" key="3">
    <source>
        <dbReference type="Proteomes" id="UP001066276"/>
    </source>
</evidence>
<dbReference type="AlphaFoldDB" id="A0AAV7UFJ5"/>
<accession>A0AAV7UFJ5</accession>
<dbReference type="PANTHER" id="PTHR34340:SF3">
    <property type="entry name" value="MELANOREGULIN"/>
    <property type="match status" value="1"/>
</dbReference>
<dbReference type="GO" id="GO:0032402">
    <property type="term" value="P:melanosome transport"/>
    <property type="evidence" value="ECO:0007669"/>
    <property type="project" value="InterPro"/>
</dbReference>
<name>A0AAV7UFJ5_PLEWA</name>
<dbReference type="Proteomes" id="UP001066276">
    <property type="component" value="Chromosome 3_1"/>
</dbReference>
<dbReference type="GO" id="GO:0030318">
    <property type="term" value="P:melanocyte differentiation"/>
    <property type="evidence" value="ECO:0007669"/>
    <property type="project" value="TreeGrafter"/>
</dbReference>
<sequence>MTVQGVPQSLLNYVISKIKSTFGPGSMGLKELFCAFDCWKGGCCCFTDTVHEKAPLVSNNNPYPSYTVGGDLRVDDDKNLWSSPGDLSHMEAHDDRVLQNFLETRKQLDKDSEDWQKLNYDIYALRQARREVRNRWKRILEELGFQKEAEALLSVTKLSTISDSQNMKKAREMLQRVTNETDIFPAVWGLPNRYLFVMDRLITLDAVEDFFQLAHRKYPKNTCESPEEIPQDPPEYHSLPQDCQRHP</sequence>
<reference evidence="2" key="1">
    <citation type="journal article" date="2022" name="bioRxiv">
        <title>Sequencing and chromosome-scale assembly of the giantPleurodeles waltlgenome.</title>
        <authorList>
            <person name="Brown T."/>
            <person name="Elewa A."/>
            <person name="Iarovenko S."/>
            <person name="Subramanian E."/>
            <person name="Araus A.J."/>
            <person name="Petzold A."/>
            <person name="Susuki M."/>
            <person name="Suzuki K.-i.T."/>
            <person name="Hayashi T."/>
            <person name="Toyoda A."/>
            <person name="Oliveira C."/>
            <person name="Osipova E."/>
            <person name="Leigh N.D."/>
            <person name="Simon A."/>
            <person name="Yun M.H."/>
        </authorList>
    </citation>
    <scope>NUCLEOTIDE SEQUENCE</scope>
    <source>
        <strain evidence="2">20211129_DDA</strain>
        <tissue evidence="2">Liver</tissue>
    </source>
</reference>
<feature type="region of interest" description="Disordered" evidence="1">
    <location>
        <begin position="221"/>
        <end position="247"/>
    </location>
</feature>
<protein>
    <recommendedName>
        <fullName evidence="4">Melanoregulin</fullName>
    </recommendedName>
</protein>
<proteinExistence type="predicted"/>